<dbReference type="AlphaFoldDB" id="A0A4R8WUN9"/>
<comment type="caution">
    <text evidence="2">The sequence shown here is derived from an EMBL/GenBank/DDBJ whole genome shotgun (WGS) entry which is preliminary data.</text>
</comment>
<keyword evidence="1" id="KW-1133">Transmembrane helix</keyword>
<organism evidence="2 3">
    <name type="scientific">Cryobacterium algoritolerans</name>
    <dbReference type="NCBI Taxonomy" id="1259184"/>
    <lineage>
        <taxon>Bacteria</taxon>
        <taxon>Bacillati</taxon>
        <taxon>Actinomycetota</taxon>
        <taxon>Actinomycetes</taxon>
        <taxon>Micrococcales</taxon>
        <taxon>Microbacteriaceae</taxon>
        <taxon>Cryobacterium</taxon>
    </lineage>
</organism>
<protein>
    <recommendedName>
        <fullName evidence="4">Antitermination protein NusB</fullName>
    </recommendedName>
</protein>
<feature type="transmembrane region" description="Helical" evidence="1">
    <location>
        <begin position="6"/>
        <end position="23"/>
    </location>
</feature>
<dbReference type="OrthoDB" id="6053908at2"/>
<evidence type="ECO:0008006" key="4">
    <source>
        <dbReference type="Google" id="ProtNLM"/>
    </source>
</evidence>
<keyword evidence="1" id="KW-0812">Transmembrane</keyword>
<gene>
    <name evidence="2" type="ORF">E3O19_06780</name>
</gene>
<keyword evidence="3" id="KW-1185">Reference proteome</keyword>
<dbReference type="EMBL" id="SOFP01000035">
    <property type="protein sequence ID" value="TFC16829.1"/>
    <property type="molecule type" value="Genomic_DNA"/>
</dbReference>
<evidence type="ECO:0000313" key="2">
    <source>
        <dbReference type="EMBL" id="TFC16829.1"/>
    </source>
</evidence>
<sequence>MTWDTSAVGALWFTVAILAGGYARTRNRSAWTWFLLTLFLGPIAAFLLVTGPVRERAADPTEPMAETAAR</sequence>
<evidence type="ECO:0000313" key="3">
    <source>
        <dbReference type="Proteomes" id="UP000298412"/>
    </source>
</evidence>
<evidence type="ECO:0000256" key="1">
    <source>
        <dbReference type="SAM" id="Phobius"/>
    </source>
</evidence>
<name>A0A4R8WUN9_9MICO</name>
<dbReference type="Proteomes" id="UP000298412">
    <property type="component" value="Unassembled WGS sequence"/>
</dbReference>
<keyword evidence="1" id="KW-0472">Membrane</keyword>
<feature type="transmembrane region" description="Helical" evidence="1">
    <location>
        <begin position="30"/>
        <end position="49"/>
    </location>
</feature>
<accession>A0A4R8WUN9</accession>
<proteinExistence type="predicted"/>
<reference evidence="2 3" key="1">
    <citation type="submission" date="2019-03" db="EMBL/GenBank/DDBJ databases">
        <title>Genomics of glacier-inhabiting Cryobacterium strains.</title>
        <authorList>
            <person name="Liu Q."/>
            <person name="Xin Y.-H."/>
        </authorList>
    </citation>
    <scope>NUCLEOTIDE SEQUENCE [LARGE SCALE GENOMIC DNA]</scope>
    <source>
        <strain evidence="2 3">MDT1-3</strain>
    </source>
</reference>